<dbReference type="GO" id="GO:0030975">
    <property type="term" value="F:thiamine binding"/>
    <property type="evidence" value="ECO:0007669"/>
    <property type="project" value="TreeGrafter"/>
</dbReference>
<dbReference type="Pfam" id="PF13416">
    <property type="entry name" value="SBP_bac_8"/>
    <property type="match status" value="1"/>
</dbReference>
<evidence type="ECO:0000313" key="6">
    <source>
        <dbReference type="EMBL" id="KHL04536.1"/>
    </source>
</evidence>
<feature type="signal peptide" evidence="5">
    <location>
        <begin position="1"/>
        <end position="29"/>
    </location>
</feature>
<name>A0A0B2AMF3_9MICC</name>
<evidence type="ECO:0000256" key="5">
    <source>
        <dbReference type="SAM" id="SignalP"/>
    </source>
</evidence>
<sequence length="353" mass="36627">MRSASARSVSVLAALAAGALLLSGCGGTAAGSQPSGGSTGDAQVTVYSADGLADWYKPTFDDFTKSTGIKVNYVESGSGEVVSRAEKEKSNPQADVLVTLPPFIQQADQNGLLAPSGVDTSAIAATDKAANGHYVSLVDNYFAMIRGTAASPKPDTWKDLLSTDYKGKIQYSTPGQAGDGTAMMVLLEQVLGKQGAMDYFKSLQPNNVGPSSSTGKLGPKVSKGELSVANSDVQMALQSISADKSAYEVFFPKGDDGKRTTVSLPYDIGLASNAPHADNAKKLMAYLLSKEVQSTVSSKAFGIPVRNDVTPSDANYAALKKVMDGVTVAQPNWDSVLGSLNNDLAAYNAATGQ</sequence>
<dbReference type="SUPFAM" id="SSF53850">
    <property type="entry name" value="Periplasmic binding protein-like II"/>
    <property type="match status" value="1"/>
</dbReference>
<dbReference type="NCBIfam" id="NF011620">
    <property type="entry name" value="PRK15046.1"/>
    <property type="match status" value="1"/>
</dbReference>
<dbReference type="GO" id="GO:0030288">
    <property type="term" value="C:outer membrane-bounded periplasmic space"/>
    <property type="evidence" value="ECO:0007669"/>
    <property type="project" value="TreeGrafter"/>
</dbReference>
<protein>
    <submittedName>
        <fullName evidence="6">Phosphonate ABC transporter substrate-binding protein</fullName>
    </submittedName>
</protein>
<keyword evidence="4" id="KW-0574">Periplasm</keyword>
<dbReference type="EMBL" id="JTDL01000077">
    <property type="protein sequence ID" value="KHL04536.1"/>
    <property type="molecule type" value="Genomic_DNA"/>
</dbReference>
<dbReference type="PANTHER" id="PTHR30006:SF3">
    <property type="entry name" value="THIAMINE-BINDING PERIPLASMIC PROTEIN"/>
    <property type="match status" value="1"/>
</dbReference>
<feature type="chain" id="PRO_5002067044" evidence="5">
    <location>
        <begin position="30"/>
        <end position="353"/>
    </location>
</feature>
<evidence type="ECO:0000256" key="3">
    <source>
        <dbReference type="ARBA" id="ARBA00022729"/>
    </source>
</evidence>
<proteinExistence type="predicted"/>
<comment type="subcellular location">
    <subcellularLocation>
        <location evidence="1">Periplasm</location>
    </subcellularLocation>
</comment>
<dbReference type="PANTHER" id="PTHR30006">
    <property type="entry name" value="THIAMINE-BINDING PERIPLASMIC PROTEIN-RELATED"/>
    <property type="match status" value="1"/>
</dbReference>
<evidence type="ECO:0000256" key="4">
    <source>
        <dbReference type="ARBA" id="ARBA00022764"/>
    </source>
</evidence>
<dbReference type="Gene3D" id="3.40.190.10">
    <property type="entry name" value="Periplasmic binding protein-like II"/>
    <property type="match status" value="2"/>
</dbReference>
<dbReference type="Proteomes" id="UP000030982">
    <property type="component" value="Unassembled WGS sequence"/>
</dbReference>
<keyword evidence="3 5" id="KW-0732">Signal</keyword>
<dbReference type="InterPro" id="IPR006059">
    <property type="entry name" value="SBP"/>
</dbReference>
<dbReference type="STRING" id="1338436.LK10_04845"/>
<gene>
    <name evidence="6" type="ORF">LK10_04845</name>
</gene>
<keyword evidence="7" id="KW-1185">Reference proteome</keyword>
<evidence type="ECO:0000256" key="2">
    <source>
        <dbReference type="ARBA" id="ARBA00022448"/>
    </source>
</evidence>
<accession>A0A0B2AMF3</accession>
<dbReference type="GO" id="GO:0030976">
    <property type="term" value="F:thiamine pyrophosphate binding"/>
    <property type="evidence" value="ECO:0007669"/>
    <property type="project" value="TreeGrafter"/>
</dbReference>
<evidence type="ECO:0000313" key="7">
    <source>
        <dbReference type="Proteomes" id="UP000030982"/>
    </source>
</evidence>
<comment type="caution">
    <text evidence="6">The sequence shown here is derived from an EMBL/GenBank/DDBJ whole genome shotgun (WGS) entry which is preliminary data.</text>
</comment>
<keyword evidence="2" id="KW-0813">Transport</keyword>
<organism evidence="6 7">
    <name type="scientific">Sinomonas humi</name>
    <dbReference type="NCBI Taxonomy" id="1338436"/>
    <lineage>
        <taxon>Bacteria</taxon>
        <taxon>Bacillati</taxon>
        <taxon>Actinomycetota</taxon>
        <taxon>Actinomycetes</taxon>
        <taxon>Micrococcales</taxon>
        <taxon>Micrococcaceae</taxon>
        <taxon>Sinomonas</taxon>
    </lineage>
</organism>
<reference evidence="6 7" key="1">
    <citation type="submission" date="2014-09" db="EMBL/GenBank/DDBJ databases">
        <title>Genome sequence of Sinomonas sp. MUSC 117.</title>
        <authorList>
            <person name="Lee L.-H."/>
        </authorList>
    </citation>
    <scope>NUCLEOTIDE SEQUENCE [LARGE SCALE GENOMIC DNA]</scope>
    <source>
        <strain evidence="6 7">MUSC 117</strain>
    </source>
</reference>
<dbReference type="PROSITE" id="PS51257">
    <property type="entry name" value="PROKAR_LIPOPROTEIN"/>
    <property type="match status" value="1"/>
</dbReference>
<dbReference type="AlphaFoldDB" id="A0A0B2AMF3"/>
<evidence type="ECO:0000256" key="1">
    <source>
        <dbReference type="ARBA" id="ARBA00004418"/>
    </source>
</evidence>
<dbReference type="GO" id="GO:0015888">
    <property type="term" value="P:thiamine transport"/>
    <property type="evidence" value="ECO:0007669"/>
    <property type="project" value="TreeGrafter"/>
</dbReference>